<feature type="domain" description="TLDc" evidence="1">
    <location>
        <begin position="41"/>
        <end position="231"/>
    </location>
</feature>
<dbReference type="PROSITE" id="PS51886">
    <property type="entry name" value="TLDC"/>
    <property type="match status" value="1"/>
</dbReference>
<dbReference type="RefSeq" id="XP_002669048.1">
    <property type="nucleotide sequence ID" value="XM_002669002.1"/>
</dbReference>
<name>D2W3Q6_NAEGR</name>
<dbReference type="OrthoDB" id="25620at2759"/>
<accession>D2W3Q6</accession>
<sequence length="232" mass="27325">MQKSNFYEEPIGESVVIKLDHHIGSRSLTNFYRNDAKFQSPLISFTQYYQLFRGELKTHRSPKLIFRASRDGFSEVEFRKRCEDQGKIVIIVKSKGGDLFGGYTKETLKLDQRGSNVKDEESFTFRFDDNTLYIFRLMHDHNIHALYRYSSLYLFAFGYCFWVCGDANTSTYSSSHNATQDYILPECKLPQREINQVFDDEFPNNIVPDEKRQYFGGFNFLVEDFEVYKVVE</sequence>
<dbReference type="InParanoid" id="D2W3Q6"/>
<dbReference type="AlphaFoldDB" id="D2W3Q6"/>
<protein>
    <submittedName>
        <fullName evidence="2">Predicted protein</fullName>
    </submittedName>
</protein>
<keyword evidence="3" id="KW-1185">Reference proteome</keyword>
<dbReference type="KEGG" id="ngr:NAEGRDRAFT_76031"/>
<dbReference type="InterPro" id="IPR006571">
    <property type="entry name" value="TLDc_dom"/>
</dbReference>
<dbReference type="Proteomes" id="UP000006671">
    <property type="component" value="Unassembled WGS sequence"/>
</dbReference>
<dbReference type="Pfam" id="PF07534">
    <property type="entry name" value="TLD"/>
    <property type="match status" value="1"/>
</dbReference>
<gene>
    <name evidence="2" type="ORF">NAEGRDRAFT_76031</name>
</gene>
<dbReference type="VEuPathDB" id="AmoebaDB:NAEGRDRAFT_76031"/>
<evidence type="ECO:0000259" key="1">
    <source>
        <dbReference type="PROSITE" id="PS51886"/>
    </source>
</evidence>
<dbReference type="GeneID" id="8862072"/>
<reference evidence="2 3" key="1">
    <citation type="journal article" date="2010" name="Cell">
        <title>The genome of Naegleria gruberi illuminates early eukaryotic versatility.</title>
        <authorList>
            <person name="Fritz-Laylin L.K."/>
            <person name="Prochnik S.E."/>
            <person name="Ginger M.L."/>
            <person name="Dacks J.B."/>
            <person name="Carpenter M.L."/>
            <person name="Field M.C."/>
            <person name="Kuo A."/>
            <person name="Paredez A."/>
            <person name="Chapman J."/>
            <person name="Pham J."/>
            <person name="Shu S."/>
            <person name="Neupane R."/>
            <person name="Cipriano M."/>
            <person name="Mancuso J."/>
            <person name="Tu H."/>
            <person name="Salamov A."/>
            <person name="Lindquist E."/>
            <person name="Shapiro H."/>
            <person name="Lucas S."/>
            <person name="Grigoriev I.V."/>
            <person name="Cande W.Z."/>
            <person name="Fulton C."/>
            <person name="Rokhsar D.S."/>
            <person name="Dawson S.C."/>
        </authorList>
    </citation>
    <scope>NUCLEOTIDE SEQUENCE [LARGE SCALE GENOMIC DNA]</scope>
    <source>
        <strain evidence="2 3">NEG-M</strain>
    </source>
</reference>
<organism evidence="3">
    <name type="scientific">Naegleria gruberi</name>
    <name type="common">Amoeba</name>
    <dbReference type="NCBI Taxonomy" id="5762"/>
    <lineage>
        <taxon>Eukaryota</taxon>
        <taxon>Discoba</taxon>
        <taxon>Heterolobosea</taxon>
        <taxon>Tetramitia</taxon>
        <taxon>Eutetramitia</taxon>
        <taxon>Vahlkampfiidae</taxon>
        <taxon>Naegleria</taxon>
    </lineage>
</organism>
<dbReference type="EMBL" id="GG738933">
    <property type="protein sequence ID" value="EFC36304.1"/>
    <property type="molecule type" value="Genomic_DNA"/>
</dbReference>
<evidence type="ECO:0000313" key="2">
    <source>
        <dbReference type="EMBL" id="EFC36304.1"/>
    </source>
</evidence>
<evidence type="ECO:0000313" key="3">
    <source>
        <dbReference type="Proteomes" id="UP000006671"/>
    </source>
</evidence>
<proteinExistence type="predicted"/>